<dbReference type="Proteomes" id="UP001497444">
    <property type="component" value="Chromosome 12"/>
</dbReference>
<dbReference type="Pfam" id="PF06760">
    <property type="entry name" value="DUF1221"/>
    <property type="match status" value="1"/>
</dbReference>
<dbReference type="CDD" id="cd13999">
    <property type="entry name" value="STKc_MAP3K-like"/>
    <property type="match status" value="1"/>
</dbReference>
<keyword evidence="4" id="KW-1185">Reference proteome</keyword>
<name>A0ABP0VXS9_9BRYO</name>
<evidence type="ECO:0000313" key="3">
    <source>
        <dbReference type="EMBL" id="CAK9259124.1"/>
    </source>
</evidence>
<accession>A0ABP0VXS9</accession>
<dbReference type="SMART" id="SM00220">
    <property type="entry name" value="S_TKc"/>
    <property type="match status" value="1"/>
</dbReference>
<dbReference type="EMBL" id="OZ020107">
    <property type="protein sequence ID" value="CAK9259124.1"/>
    <property type="molecule type" value="Genomic_DNA"/>
</dbReference>
<proteinExistence type="predicted"/>
<dbReference type="InterPro" id="IPR008271">
    <property type="entry name" value="Ser/Thr_kinase_AS"/>
</dbReference>
<dbReference type="InterPro" id="IPR001245">
    <property type="entry name" value="Ser-Thr/Tyr_kinase_cat_dom"/>
</dbReference>
<dbReference type="InterPro" id="IPR011009">
    <property type="entry name" value="Kinase-like_dom_sf"/>
</dbReference>
<feature type="domain" description="Protein kinase" evidence="2">
    <location>
        <begin position="257"/>
        <end position="541"/>
    </location>
</feature>
<feature type="compositionally biased region" description="Low complexity" evidence="1">
    <location>
        <begin position="839"/>
        <end position="849"/>
    </location>
</feature>
<dbReference type="PROSITE" id="PS50011">
    <property type="entry name" value="PROTEIN_KINASE_DOM"/>
    <property type="match status" value="1"/>
</dbReference>
<dbReference type="InterPro" id="IPR010632">
    <property type="entry name" value="DUF1221"/>
</dbReference>
<protein>
    <recommendedName>
        <fullName evidence="2">Protein kinase domain-containing protein</fullName>
    </recommendedName>
</protein>
<dbReference type="PANTHER" id="PTHR44329">
    <property type="entry name" value="SERINE/THREONINE-PROTEIN KINASE TNNI3K-RELATED"/>
    <property type="match status" value="1"/>
</dbReference>
<evidence type="ECO:0000256" key="1">
    <source>
        <dbReference type="SAM" id="MobiDB-lite"/>
    </source>
</evidence>
<dbReference type="PANTHER" id="PTHR44329:SF260">
    <property type="entry name" value="PROTEIN KINASE DOMAIN-CONTAINING PROTEIN"/>
    <property type="match status" value="1"/>
</dbReference>
<dbReference type="InterPro" id="IPR051681">
    <property type="entry name" value="Ser/Thr_Kinases-Pseudokinases"/>
</dbReference>
<evidence type="ECO:0000313" key="4">
    <source>
        <dbReference type="Proteomes" id="UP001497444"/>
    </source>
</evidence>
<dbReference type="PROSITE" id="PS00108">
    <property type="entry name" value="PROTEIN_KINASE_ST"/>
    <property type="match status" value="1"/>
</dbReference>
<evidence type="ECO:0000259" key="2">
    <source>
        <dbReference type="PROSITE" id="PS50011"/>
    </source>
</evidence>
<dbReference type="InterPro" id="IPR000719">
    <property type="entry name" value="Prot_kinase_dom"/>
</dbReference>
<dbReference type="SUPFAM" id="SSF56112">
    <property type="entry name" value="Protein kinase-like (PK-like)"/>
    <property type="match status" value="1"/>
</dbReference>
<feature type="region of interest" description="Disordered" evidence="1">
    <location>
        <begin position="836"/>
        <end position="855"/>
    </location>
</feature>
<reference evidence="3" key="1">
    <citation type="submission" date="2024-02" db="EMBL/GenBank/DDBJ databases">
        <authorList>
            <consortium name="ELIXIR-Norway"/>
            <consortium name="Elixir Norway"/>
        </authorList>
    </citation>
    <scope>NUCLEOTIDE SEQUENCE</scope>
</reference>
<sequence>MADDYFQLSRDVVQDLLRLKNNQLVQLNKIQCGLLTDKLSETLANVRAEIDSLPPRKQAVFCKQQCRQALQELYRVVTEAANIIRGCCVQDWLNAAVKLNNNTEAFVDPFFQLEWCAGVIAVVVADQRLATNAENHHHHHNLQRHHSVADQKIEGFSAQECVSKMETIRSMLKSAALQDHGSLAKRVQAELAAQKTSNTHGKKAALGSDAAEEDHDQQKVKIVASMLKLKPTSFDNNSNASKKVAAAFLPNIEPKDLTSGKKIGSGSCGAVYEMRWLGQKFAKKTFQGFENESFKQEAAILDGLSHPHIVRLFGISMDKRHGCSLVMELMSEDLSECIRKRTVSHDQAPFELAVALDIMLQIAEGMEYLHHRRITHRDLKSSNILVNPVECSEMARAGYVRAKVADFGLAKTKDTSATFSLQSMVGTTRWRAPELFEMRNSDFVGESADQTSGATGPHYPKKADVYSYAVTCSEILTGDIPFKDERLADLSERIKYAGLRPHLPASVPPYLASLIERSWDTDPSNRPTFSQICAELRHLKASLLIGGEQLVQSLRSPTYSARERRERKTMYQAFLDAEDVEEYRRSESVTRVLLIGSPTSSGSETNFMRRLCNNSNSNNSTMLQQFHNDIQEQQGNPAASEDHDHDAAAVRCDVQNINNAWKHPTLPLRIHVSQGISDNMNAGGHGSSRQVLDQIGNFLKKRNSDWTSSSWVAKWQVLLRKGWLQDRDHGRPIQKLNNNRVHVVWLLYSPHETVHVEWARLKDELAIYELPVQIVLDTQLLPDTYHHHYQAEYSDSGDPITIAEHNLQKNFLDNRGFMFPNVRALQDQFIIVPPDQTLSSSRSSQDSNSLAHPQRVFSEDEDTQHLIRQQERRIRHEATRQLTHLDPKALWASAEVIKTIANIQKMVDIICDIAPRLGKRGTNIPIAPFMMLRGRYTLGQSGIFTLKCLCKIWEVPKPMEAAMLKKTASWELGETQNDIGSAPGRATSVSLPRAAAPHEPTSPTPALSLADGRYLPFSVRVAGVILYCKARHPKGWIQDGFLYTDYMLEFNSFYSAYRNQFDELTKNTHYGISFQFLHLLFPSSDHKLAGANLKQQLQSSLEDFFVDVLNRTDFSSDDLVQ</sequence>
<dbReference type="Gene3D" id="3.30.200.20">
    <property type="entry name" value="Phosphorylase Kinase, domain 1"/>
    <property type="match status" value="1"/>
</dbReference>
<dbReference type="Gene3D" id="1.10.510.10">
    <property type="entry name" value="Transferase(Phosphotransferase) domain 1"/>
    <property type="match status" value="1"/>
</dbReference>
<feature type="region of interest" description="Disordered" evidence="1">
    <location>
        <begin position="193"/>
        <end position="213"/>
    </location>
</feature>
<organism evidence="3 4">
    <name type="scientific">Sphagnum jensenii</name>
    <dbReference type="NCBI Taxonomy" id="128206"/>
    <lineage>
        <taxon>Eukaryota</taxon>
        <taxon>Viridiplantae</taxon>
        <taxon>Streptophyta</taxon>
        <taxon>Embryophyta</taxon>
        <taxon>Bryophyta</taxon>
        <taxon>Sphagnophytina</taxon>
        <taxon>Sphagnopsida</taxon>
        <taxon>Sphagnales</taxon>
        <taxon>Sphagnaceae</taxon>
        <taxon>Sphagnum</taxon>
    </lineage>
</organism>
<gene>
    <name evidence="3" type="ORF">CSSPJE1EN1_LOCUS4602</name>
</gene>
<dbReference type="Pfam" id="PF07714">
    <property type="entry name" value="PK_Tyr_Ser-Thr"/>
    <property type="match status" value="1"/>
</dbReference>